<proteinExistence type="predicted"/>
<evidence type="ECO:0000313" key="2">
    <source>
        <dbReference type="EMBL" id="KKJ00224.1"/>
    </source>
</evidence>
<feature type="chain" id="PRO_5005639518" evidence="1">
    <location>
        <begin position="29"/>
        <end position="165"/>
    </location>
</feature>
<dbReference type="EMBL" id="AJTX02000004">
    <property type="protein sequence ID" value="KKJ00224.1"/>
    <property type="molecule type" value="Genomic_DNA"/>
</dbReference>
<reference evidence="2" key="1">
    <citation type="submission" date="2012-04" db="EMBL/GenBank/DDBJ databases">
        <authorList>
            <person name="Borisov I.G."/>
            <person name="Ivanikova N.V."/>
            <person name="Pinevich A.V."/>
        </authorList>
    </citation>
    <scope>NUCLEOTIDE SEQUENCE</scope>
    <source>
        <strain evidence="2">CALU 1027</strain>
    </source>
</reference>
<keyword evidence="3" id="KW-1185">Reference proteome</keyword>
<evidence type="ECO:0000313" key="3">
    <source>
        <dbReference type="Proteomes" id="UP000034681"/>
    </source>
</evidence>
<evidence type="ECO:0000256" key="1">
    <source>
        <dbReference type="SAM" id="SignalP"/>
    </source>
</evidence>
<gene>
    <name evidence="2" type="ORF">PROH_11050</name>
</gene>
<accession>A0A0M2PZU6</accession>
<dbReference type="AlphaFoldDB" id="A0A0M2PZU6"/>
<dbReference type="Proteomes" id="UP000034681">
    <property type="component" value="Unassembled WGS sequence"/>
</dbReference>
<sequence>MKNPLTSSLFGLTSGVVVALSTVLPAQAAASAGIDLTDSLKTSSPFSSWTEGSRACNASLGATTAGILYNNTMAYDACIGSFSTKSTGNDVLGDGKGPLLDALDSGIFGGITDWDFSGKSDSSGSTVGDLGFQWTEPKEGQGSWRFQNLKAGFDADLVVSLKTAN</sequence>
<feature type="signal peptide" evidence="1">
    <location>
        <begin position="1"/>
        <end position="28"/>
    </location>
</feature>
<comment type="caution">
    <text evidence="2">The sequence shown here is derived from an EMBL/GenBank/DDBJ whole genome shotgun (WGS) entry which is preliminary data.</text>
</comment>
<protein>
    <submittedName>
        <fullName evidence="2">Uncharacterized protein</fullName>
    </submittedName>
</protein>
<name>A0A0M2PZU6_PROHO</name>
<dbReference type="RefSeq" id="WP_017711585.1">
    <property type="nucleotide sequence ID" value="NZ_KB235933.1"/>
</dbReference>
<organism evidence="2 3">
    <name type="scientific">Prochlorothrix hollandica PCC 9006 = CALU 1027</name>
    <dbReference type="NCBI Taxonomy" id="317619"/>
    <lineage>
        <taxon>Bacteria</taxon>
        <taxon>Bacillati</taxon>
        <taxon>Cyanobacteriota</taxon>
        <taxon>Cyanophyceae</taxon>
        <taxon>Prochlorotrichales</taxon>
        <taxon>Prochlorotrichaceae</taxon>
        <taxon>Prochlorothrix</taxon>
    </lineage>
</organism>
<keyword evidence="1" id="KW-0732">Signal</keyword>